<feature type="region of interest" description="Disordered" evidence="1">
    <location>
        <begin position="235"/>
        <end position="262"/>
    </location>
</feature>
<feature type="region of interest" description="Disordered" evidence="1">
    <location>
        <begin position="130"/>
        <end position="197"/>
    </location>
</feature>
<evidence type="ECO:0000313" key="3">
    <source>
        <dbReference type="Proteomes" id="UP001177670"/>
    </source>
</evidence>
<dbReference type="AlphaFoldDB" id="A0AA40KW90"/>
<comment type="caution">
    <text evidence="2">The sequence shown here is derived from an EMBL/GenBank/DDBJ whole genome shotgun (WGS) entry which is preliminary data.</text>
</comment>
<feature type="compositionally biased region" description="Polar residues" evidence="1">
    <location>
        <begin position="181"/>
        <end position="192"/>
    </location>
</feature>
<organism evidence="2 3">
    <name type="scientific">Melipona bicolor</name>
    <dbReference type="NCBI Taxonomy" id="60889"/>
    <lineage>
        <taxon>Eukaryota</taxon>
        <taxon>Metazoa</taxon>
        <taxon>Ecdysozoa</taxon>
        <taxon>Arthropoda</taxon>
        <taxon>Hexapoda</taxon>
        <taxon>Insecta</taxon>
        <taxon>Pterygota</taxon>
        <taxon>Neoptera</taxon>
        <taxon>Endopterygota</taxon>
        <taxon>Hymenoptera</taxon>
        <taxon>Apocrita</taxon>
        <taxon>Aculeata</taxon>
        <taxon>Apoidea</taxon>
        <taxon>Anthophila</taxon>
        <taxon>Apidae</taxon>
        <taxon>Melipona</taxon>
    </lineage>
</organism>
<feature type="compositionally biased region" description="Basic and acidic residues" evidence="1">
    <location>
        <begin position="150"/>
        <end position="160"/>
    </location>
</feature>
<accession>A0AA40KW90</accession>
<proteinExistence type="predicted"/>
<gene>
    <name evidence="2" type="ORF">K0M31_007919</name>
</gene>
<sequence>MADFISGSDADADWVGQKRIFRATYILLLCRYKFCGSLPNHLDDKDVLDDDPKENNNVMTDTITGNLGGTLPHKKRSLGVHFSDGGPTGTLDLVKHRSQDSLDENDPWRYQQSDLDLVRFRHGNFDSVRRNRSAETTSGDSTRRYTRGTSLEDRCHRNSDLDLVGTLPKRKQDGRNGGKPSDTNSSSTTSQPCVPDPAENDLLMQIVHKPDCELVRHRQQLSKCIDLKLSKLAGGEPQDQGYASERSPEDEHPPSLPGQPFPNITPGEFQFSIFHSRTLSYELFYLFSAEFLSHYSLSNLTSIRGLLS</sequence>
<dbReference type="EMBL" id="JAHYIQ010000002">
    <property type="protein sequence ID" value="KAK1135149.1"/>
    <property type="molecule type" value="Genomic_DNA"/>
</dbReference>
<evidence type="ECO:0000256" key="1">
    <source>
        <dbReference type="SAM" id="MobiDB-lite"/>
    </source>
</evidence>
<evidence type="ECO:0000313" key="2">
    <source>
        <dbReference type="EMBL" id="KAK1135149.1"/>
    </source>
</evidence>
<dbReference type="Proteomes" id="UP001177670">
    <property type="component" value="Unassembled WGS sequence"/>
</dbReference>
<reference evidence="2" key="1">
    <citation type="submission" date="2021-10" db="EMBL/GenBank/DDBJ databases">
        <title>Melipona bicolor Genome sequencing and assembly.</title>
        <authorList>
            <person name="Araujo N.S."/>
            <person name="Arias M.C."/>
        </authorList>
    </citation>
    <scope>NUCLEOTIDE SEQUENCE</scope>
    <source>
        <strain evidence="2">USP_2M_L1-L4_2017</strain>
        <tissue evidence="2">Whole body</tissue>
    </source>
</reference>
<keyword evidence="3" id="KW-1185">Reference proteome</keyword>
<name>A0AA40KW90_9HYME</name>
<protein>
    <submittedName>
        <fullName evidence="2">Uncharacterized protein</fullName>
    </submittedName>
</protein>